<dbReference type="InterPro" id="IPR007197">
    <property type="entry name" value="rSAM"/>
</dbReference>
<dbReference type="CDD" id="cd02068">
    <property type="entry name" value="radical_SAM_B12_BD"/>
    <property type="match status" value="1"/>
</dbReference>
<keyword evidence="7" id="KW-0408">Iron</keyword>
<dbReference type="AlphaFoldDB" id="A0A8D5FNU2"/>
<dbReference type="Proteomes" id="UP000826725">
    <property type="component" value="Chromosome"/>
</dbReference>
<dbReference type="PROSITE" id="PS51332">
    <property type="entry name" value="B12_BINDING"/>
    <property type="match status" value="1"/>
</dbReference>
<accession>A0A8D5FNU2</accession>
<dbReference type="SFLD" id="SFLDG01082">
    <property type="entry name" value="B12-binding_domain_containing"/>
    <property type="match status" value="1"/>
</dbReference>
<dbReference type="PROSITE" id="PS01278">
    <property type="entry name" value="MTTASE_RADICAL"/>
    <property type="match status" value="1"/>
</dbReference>
<keyword evidence="8" id="KW-0411">Iron-sulfur</keyword>
<evidence type="ECO:0000313" key="12">
    <source>
        <dbReference type="Proteomes" id="UP000826725"/>
    </source>
</evidence>
<evidence type="ECO:0000256" key="3">
    <source>
        <dbReference type="ARBA" id="ARBA00022603"/>
    </source>
</evidence>
<dbReference type="InterPro" id="IPR006638">
    <property type="entry name" value="Elp3/MiaA/NifB-like_rSAM"/>
</dbReference>
<dbReference type="GO" id="GO:0031419">
    <property type="term" value="F:cobalamin binding"/>
    <property type="evidence" value="ECO:0007669"/>
    <property type="project" value="InterPro"/>
</dbReference>
<dbReference type="GO" id="GO:0046872">
    <property type="term" value="F:metal ion binding"/>
    <property type="evidence" value="ECO:0007669"/>
    <property type="project" value="UniProtKB-KW"/>
</dbReference>
<dbReference type="SFLD" id="SFLDG01123">
    <property type="entry name" value="methyltransferase_(Class_B)"/>
    <property type="match status" value="1"/>
</dbReference>
<keyword evidence="12" id="KW-1185">Reference proteome</keyword>
<evidence type="ECO:0000256" key="8">
    <source>
        <dbReference type="ARBA" id="ARBA00023014"/>
    </source>
</evidence>
<dbReference type="PANTHER" id="PTHR43409">
    <property type="entry name" value="ANAEROBIC MAGNESIUM-PROTOPORPHYRIN IX MONOMETHYL ESTER CYCLASE-RELATED"/>
    <property type="match status" value="1"/>
</dbReference>
<dbReference type="PANTHER" id="PTHR43409:SF7">
    <property type="entry name" value="BLL1977 PROTEIN"/>
    <property type="match status" value="1"/>
</dbReference>
<keyword evidence="3" id="KW-0489">Methyltransferase</keyword>
<dbReference type="RefSeq" id="WP_228854076.1">
    <property type="nucleotide sequence ID" value="NZ_AP024086.1"/>
</dbReference>
<evidence type="ECO:0000256" key="2">
    <source>
        <dbReference type="ARBA" id="ARBA00022485"/>
    </source>
</evidence>
<dbReference type="GO" id="GO:0005829">
    <property type="term" value="C:cytosol"/>
    <property type="evidence" value="ECO:0007669"/>
    <property type="project" value="TreeGrafter"/>
</dbReference>
<keyword evidence="5" id="KW-0949">S-adenosyl-L-methionine</keyword>
<comment type="cofactor">
    <cofactor evidence="1">
        <name>[4Fe-4S] cluster</name>
        <dbReference type="ChEBI" id="CHEBI:49883"/>
    </cofactor>
</comment>
<keyword evidence="4" id="KW-0808">Transferase</keyword>
<feature type="domain" description="Radical SAM core" evidence="10">
    <location>
        <begin position="196"/>
        <end position="420"/>
    </location>
</feature>
<evidence type="ECO:0000259" key="10">
    <source>
        <dbReference type="PROSITE" id="PS51918"/>
    </source>
</evidence>
<evidence type="ECO:0000256" key="7">
    <source>
        <dbReference type="ARBA" id="ARBA00023004"/>
    </source>
</evidence>
<evidence type="ECO:0000256" key="6">
    <source>
        <dbReference type="ARBA" id="ARBA00022723"/>
    </source>
</evidence>
<dbReference type="GO" id="GO:0051539">
    <property type="term" value="F:4 iron, 4 sulfur cluster binding"/>
    <property type="evidence" value="ECO:0007669"/>
    <property type="project" value="UniProtKB-KW"/>
</dbReference>
<dbReference type="SFLD" id="SFLDS00029">
    <property type="entry name" value="Radical_SAM"/>
    <property type="match status" value="1"/>
</dbReference>
<evidence type="ECO:0000313" key="11">
    <source>
        <dbReference type="EMBL" id="BCL61649.1"/>
    </source>
</evidence>
<dbReference type="GO" id="GO:0003824">
    <property type="term" value="F:catalytic activity"/>
    <property type="evidence" value="ECO:0007669"/>
    <property type="project" value="InterPro"/>
</dbReference>
<dbReference type="InterPro" id="IPR020612">
    <property type="entry name" value="Methylthiotransferase_CS"/>
</dbReference>
<gene>
    <name evidence="11" type="ORF">DGMP_23420</name>
</gene>
<dbReference type="EMBL" id="AP024086">
    <property type="protein sequence ID" value="BCL61649.1"/>
    <property type="molecule type" value="Genomic_DNA"/>
</dbReference>
<dbReference type="CDD" id="cd01335">
    <property type="entry name" value="Radical_SAM"/>
    <property type="match status" value="1"/>
</dbReference>
<name>A0A8D5FNU2_9BACT</name>
<keyword evidence="2" id="KW-0004">4Fe-4S</keyword>
<dbReference type="InterPro" id="IPR034466">
    <property type="entry name" value="Methyltransferase_Class_B"/>
</dbReference>
<evidence type="ECO:0000256" key="1">
    <source>
        <dbReference type="ARBA" id="ARBA00001966"/>
    </source>
</evidence>
<proteinExistence type="predicted"/>
<evidence type="ECO:0000256" key="5">
    <source>
        <dbReference type="ARBA" id="ARBA00022691"/>
    </source>
</evidence>
<sequence>MKILLINPPNSGRSIPEEEFGITSIKLIFRGEPLALETLAGNLPGHDVVIADLKADPHCLENILEDFGRPDIVGLTGVTCEANAVLSLARDIKKRCRPDNPVTVVGGHHASCDPGYFNREHIDFVVTGLGKATFANLVHHLEQKKSPDRIPGLARVRKGRPLAINPKRYSTEDIVDTMPPRYDLVADYRDRYVMSGVGGKVGFVSTAFGCTHCCSFCTIPSLTGGRYISHSCESILRDIDMLEDVSLIRFVDANTFGDIAMARELAQTLIDRGIKKRFVADVRADTVVNHPQIMKLWAEAGLVSVVIGFEEINDDRLAMLNKKSTNRANIKALEILKELDIRVIGDFIISPDYGYEEFEALDNFINYYQIDLPVPSILTPIPGTPLHRRLKNEIAITDLDYYTFSNAVLPTQLSRKAFYTTYSAIMKKLHSHIKNS</sequence>
<evidence type="ECO:0000256" key="4">
    <source>
        <dbReference type="ARBA" id="ARBA00022679"/>
    </source>
</evidence>
<dbReference type="PROSITE" id="PS51918">
    <property type="entry name" value="RADICAL_SAM"/>
    <property type="match status" value="1"/>
</dbReference>
<dbReference type="SMART" id="SM00729">
    <property type="entry name" value="Elp3"/>
    <property type="match status" value="1"/>
</dbReference>
<protein>
    <submittedName>
        <fullName evidence="11">B12-binding domain-containing radical SAM protein</fullName>
    </submittedName>
</protein>
<organism evidence="11 12">
    <name type="scientific">Desulfomarina profundi</name>
    <dbReference type="NCBI Taxonomy" id="2772557"/>
    <lineage>
        <taxon>Bacteria</taxon>
        <taxon>Pseudomonadati</taxon>
        <taxon>Thermodesulfobacteriota</taxon>
        <taxon>Desulfobulbia</taxon>
        <taxon>Desulfobulbales</taxon>
        <taxon>Desulfobulbaceae</taxon>
        <taxon>Desulfomarina</taxon>
    </lineage>
</organism>
<keyword evidence="6" id="KW-0479">Metal-binding</keyword>
<feature type="domain" description="B12-binding" evidence="9">
    <location>
        <begin position="1"/>
        <end position="148"/>
    </location>
</feature>
<dbReference type="InterPro" id="IPR006158">
    <property type="entry name" value="Cobalamin-bd"/>
</dbReference>
<dbReference type="Pfam" id="PF04055">
    <property type="entry name" value="Radical_SAM"/>
    <property type="match status" value="1"/>
</dbReference>
<dbReference type="Pfam" id="PF02310">
    <property type="entry name" value="B12-binding"/>
    <property type="match status" value="1"/>
</dbReference>
<dbReference type="KEGG" id="dbk:DGMP_23420"/>
<evidence type="ECO:0000259" key="9">
    <source>
        <dbReference type="PROSITE" id="PS51332"/>
    </source>
</evidence>
<dbReference type="InterPro" id="IPR051198">
    <property type="entry name" value="BchE-like"/>
</dbReference>
<reference evidence="11" key="1">
    <citation type="submission" date="2020-09" db="EMBL/GenBank/DDBJ databases">
        <title>Desulfogranum mesoprofundum gen. nov., sp. nov., a novel mesophilic, sulfate-reducing chemolithoautotroph isolated from a deep-sea hydrothermal vent chimney in the Suiyo Seamount.</title>
        <authorList>
            <person name="Hashimoto Y."/>
            <person name="Nakagawa S."/>
        </authorList>
    </citation>
    <scope>NUCLEOTIDE SEQUENCE</scope>
    <source>
        <strain evidence="11">KT2</strain>
    </source>
</reference>